<dbReference type="InterPro" id="IPR007360">
    <property type="entry name" value="SirB"/>
</dbReference>
<keyword evidence="3" id="KW-1185">Reference proteome</keyword>
<protein>
    <submittedName>
        <fullName evidence="2">SirB2 family protein</fullName>
    </submittedName>
</protein>
<evidence type="ECO:0000313" key="3">
    <source>
        <dbReference type="Proteomes" id="UP001549691"/>
    </source>
</evidence>
<sequence>MTYWTIKYLHVSCVMLSISLFVLRGCLQLAGVDWRRWKLLRIAPHVVDTALLGAAIWLTLLLHQYPFANSWLTAKLLALVAYILLGTIALKATQPPARAAAAGVAALFCVSYIVSVATTHSATLGFF</sequence>
<feature type="transmembrane region" description="Helical" evidence="1">
    <location>
        <begin position="72"/>
        <end position="90"/>
    </location>
</feature>
<feature type="transmembrane region" description="Helical" evidence="1">
    <location>
        <begin position="6"/>
        <end position="27"/>
    </location>
</feature>
<dbReference type="PANTHER" id="PTHR39594:SF1">
    <property type="entry name" value="PROTEIN YCHQ"/>
    <property type="match status" value="1"/>
</dbReference>
<dbReference type="EMBL" id="JBEWZI010000027">
    <property type="protein sequence ID" value="MET7016057.1"/>
    <property type="molecule type" value="Genomic_DNA"/>
</dbReference>
<name>A0ABV2TQ56_9RHOO</name>
<organism evidence="2 3">
    <name type="scientific">Uliginosibacterium flavum</name>
    <dbReference type="NCBI Taxonomy" id="1396831"/>
    <lineage>
        <taxon>Bacteria</taxon>
        <taxon>Pseudomonadati</taxon>
        <taxon>Pseudomonadota</taxon>
        <taxon>Betaproteobacteria</taxon>
        <taxon>Rhodocyclales</taxon>
        <taxon>Zoogloeaceae</taxon>
        <taxon>Uliginosibacterium</taxon>
    </lineage>
</organism>
<accession>A0ABV2TQ56</accession>
<feature type="transmembrane region" description="Helical" evidence="1">
    <location>
        <begin position="39"/>
        <end position="60"/>
    </location>
</feature>
<gene>
    <name evidence="2" type="ORF">ABXR19_17870</name>
</gene>
<comment type="caution">
    <text evidence="2">The sequence shown here is derived from an EMBL/GenBank/DDBJ whole genome shotgun (WGS) entry which is preliminary data.</text>
</comment>
<feature type="transmembrane region" description="Helical" evidence="1">
    <location>
        <begin position="97"/>
        <end position="117"/>
    </location>
</feature>
<dbReference type="PANTHER" id="PTHR39594">
    <property type="entry name" value="PROTEIN YCHQ"/>
    <property type="match status" value="1"/>
</dbReference>
<dbReference type="PIRSF" id="PIRSF005610">
    <property type="entry name" value="SirB"/>
    <property type="match status" value="1"/>
</dbReference>
<evidence type="ECO:0000313" key="2">
    <source>
        <dbReference type="EMBL" id="MET7016057.1"/>
    </source>
</evidence>
<keyword evidence="1" id="KW-1133">Transmembrane helix</keyword>
<dbReference type="Pfam" id="PF04247">
    <property type="entry name" value="SirB"/>
    <property type="match status" value="1"/>
</dbReference>
<evidence type="ECO:0000256" key="1">
    <source>
        <dbReference type="SAM" id="Phobius"/>
    </source>
</evidence>
<keyword evidence="1" id="KW-0812">Transmembrane</keyword>
<dbReference type="RefSeq" id="WP_354602515.1">
    <property type="nucleotide sequence ID" value="NZ_JBEWZI010000027.1"/>
</dbReference>
<reference evidence="2 3" key="1">
    <citation type="submission" date="2024-07" db="EMBL/GenBank/DDBJ databases">
        <title>Uliginosibacterium flavum JJ3220;KACC:17644.</title>
        <authorList>
            <person name="Kim M.K."/>
        </authorList>
    </citation>
    <scope>NUCLEOTIDE SEQUENCE [LARGE SCALE GENOMIC DNA]</scope>
    <source>
        <strain evidence="2 3">KACC:17644</strain>
    </source>
</reference>
<dbReference type="Proteomes" id="UP001549691">
    <property type="component" value="Unassembled WGS sequence"/>
</dbReference>
<proteinExistence type="predicted"/>
<keyword evidence="1" id="KW-0472">Membrane</keyword>